<dbReference type="PANTHER" id="PTHR10938">
    <property type="entry name" value="TRANSLATION INITIATION FACTOR IF-3"/>
    <property type="match status" value="1"/>
</dbReference>
<evidence type="ECO:0000259" key="7">
    <source>
        <dbReference type="Pfam" id="PF05198"/>
    </source>
</evidence>
<dbReference type="FunFam" id="3.30.110.10:FF:000001">
    <property type="entry name" value="Translation initiation factor IF-3"/>
    <property type="match status" value="1"/>
</dbReference>
<proteinExistence type="inferred from homology"/>
<dbReference type="InterPro" id="IPR001288">
    <property type="entry name" value="Translation_initiation_fac_3"/>
</dbReference>
<feature type="compositionally biased region" description="Low complexity" evidence="5">
    <location>
        <begin position="155"/>
        <end position="174"/>
    </location>
</feature>
<keyword evidence="3" id="KW-0648">Protein biosynthesis</keyword>
<evidence type="ECO:0000259" key="6">
    <source>
        <dbReference type="Pfam" id="PF00707"/>
    </source>
</evidence>
<evidence type="ECO:0000256" key="4">
    <source>
        <dbReference type="NCBIfam" id="TIGR00168"/>
    </source>
</evidence>
<evidence type="ECO:0000256" key="1">
    <source>
        <dbReference type="ARBA" id="ARBA00005439"/>
    </source>
</evidence>
<dbReference type="AlphaFoldDB" id="A0AA48HA66"/>
<evidence type="ECO:0000256" key="3">
    <source>
        <dbReference type="ARBA" id="ARBA00022917"/>
    </source>
</evidence>
<dbReference type="InterPro" id="IPR036788">
    <property type="entry name" value="T_IF-3_C_sf"/>
</dbReference>
<dbReference type="GO" id="GO:0003743">
    <property type="term" value="F:translation initiation factor activity"/>
    <property type="evidence" value="ECO:0007669"/>
    <property type="project" value="UniProtKB-UniRule"/>
</dbReference>
<evidence type="ECO:0000256" key="2">
    <source>
        <dbReference type="ARBA" id="ARBA00022540"/>
    </source>
</evidence>
<dbReference type="GO" id="GO:0043022">
    <property type="term" value="F:ribosome binding"/>
    <property type="evidence" value="ECO:0007669"/>
    <property type="project" value="TreeGrafter"/>
</dbReference>
<dbReference type="GO" id="GO:0016020">
    <property type="term" value="C:membrane"/>
    <property type="evidence" value="ECO:0007669"/>
    <property type="project" value="TreeGrafter"/>
</dbReference>
<organism evidence="8 9">
    <name type="scientific">Mesoterricola sediminis</name>
    <dbReference type="NCBI Taxonomy" id="2927980"/>
    <lineage>
        <taxon>Bacteria</taxon>
        <taxon>Pseudomonadati</taxon>
        <taxon>Acidobacteriota</taxon>
        <taxon>Holophagae</taxon>
        <taxon>Holophagales</taxon>
        <taxon>Holophagaceae</taxon>
        <taxon>Mesoterricola</taxon>
    </lineage>
</organism>
<gene>
    <name evidence="8" type="primary">infC</name>
    <name evidence="8" type="ORF">METESE_36910</name>
</gene>
<evidence type="ECO:0000256" key="5">
    <source>
        <dbReference type="SAM" id="MobiDB-lite"/>
    </source>
</evidence>
<dbReference type="Proteomes" id="UP001228113">
    <property type="component" value="Chromosome"/>
</dbReference>
<dbReference type="PANTHER" id="PTHR10938:SF0">
    <property type="entry name" value="TRANSLATION INITIATION FACTOR IF-3, MITOCHONDRIAL"/>
    <property type="match status" value="1"/>
</dbReference>
<dbReference type="Pfam" id="PF00707">
    <property type="entry name" value="IF3_C"/>
    <property type="match status" value="1"/>
</dbReference>
<dbReference type="NCBIfam" id="TIGR00168">
    <property type="entry name" value="infC"/>
    <property type="match status" value="1"/>
</dbReference>
<dbReference type="GO" id="GO:0032790">
    <property type="term" value="P:ribosome disassembly"/>
    <property type="evidence" value="ECO:0007669"/>
    <property type="project" value="TreeGrafter"/>
</dbReference>
<reference evidence="8" key="1">
    <citation type="journal article" date="2023" name="Int. J. Syst. Evol. Microbiol.">
        <title>Mesoterricola silvestris gen. nov., sp. nov., Mesoterricola sediminis sp. nov., Geothrix oryzae sp. nov., Geothrix edaphica sp. nov., Geothrix rubra sp. nov., and Geothrix limicola sp. nov., six novel members of Acidobacteriota isolated from soils.</title>
        <authorList>
            <person name="Itoh H."/>
            <person name="Sugisawa Y."/>
            <person name="Mise K."/>
            <person name="Xu Z."/>
            <person name="Kuniyasu M."/>
            <person name="Ushijima N."/>
            <person name="Kawano K."/>
            <person name="Kobayashi E."/>
            <person name="Shiratori Y."/>
            <person name="Masuda Y."/>
            <person name="Senoo K."/>
        </authorList>
    </citation>
    <scope>NUCLEOTIDE SEQUENCE</scope>
    <source>
        <strain evidence="8">W786</strain>
    </source>
</reference>
<dbReference type="SUPFAM" id="SSF54364">
    <property type="entry name" value="Translation initiation factor IF3, N-terminal domain"/>
    <property type="match status" value="1"/>
</dbReference>
<evidence type="ECO:0000313" key="8">
    <source>
        <dbReference type="EMBL" id="BDU78733.1"/>
    </source>
</evidence>
<dbReference type="InterPro" id="IPR019814">
    <property type="entry name" value="Translation_initiation_fac_3_N"/>
</dbReference>
<accession>A0AA48HA66</accession>
<feature type="region of interest" description="Disordered" evidence="5">
    <location>
        <begin position="141"/>
        <end position="174"/>
    </location>
</feature>
<evidence type="ECO:0000313" key="9">
    <source>
        <dbReference type="Proteomes" id="UP001228113"/>
    </source>
</evidence>
<dbReference type="EMBL" id="AP027081">
    <property type="protein sequence ID" value="BDU78733.1"/>
    <property type="molecule type" value="Genomic_DNA"/>
</dbReference>
<feature type="domain" description="Translation initiation factor 3 C-terminal" evidence="6">
    <location>
        <begin position="55"/>
        <end position="139"/>
    </location>
</feature>
<dbReference type="Pfam" id="PF05198">
    <property type="entry name" value="IF3_N"/>
    <property type="match status" value="1"/>
</dbReference>
<dbReference type="InterPro" id="IPR019815">
    <property type="entry name" value="Translation_initiation_fac_3_C"/>
</dbReference>
<dbReference type="InterPro" id="IPR036787">
    <property type="entry name" value="T_IF-3_N_sf"/>
</dbReference>
<dbReference type="KEGG" id="msea:METESE_36910"/>
<feature type="domain" description="Translation initiation factor 3 N-terminal" evidence="7">
    <location>
        <begin position="1"/>
        <end position="47"/>
    </location>
</feature>
<keyword evidence="2 8" id="KW-0396">Initiation factor</keyword>
<dbReference type="SUPFAM" id="SSF55200">
    <property type="entry name" value="Translation initiation factor IF3, C-terminal domain"/>
    <property type="match status" value="1"/>
</dbReference>
<dbReference type="Gene3D" id="3.10.20.80">
    <property type="entry name" value="Translation initiation factor 3 (IF-3), N-terminal domain"/>
    <property type="match status" value="1"/>
</dbReference>
<comment type="similarity">
    <text evidence="1">Belongs to the IF-3 family.</text>
</comment>
<keyword evidence="9" id="KW-1185">Reference proteome</keyword>
<protein>
    <recommendedName>
        <fullName evidence="4">Translation initiation factor IF-3</fullName>
    </recommendedName>
</protein>
<sequence length="174" mass="19509">MTPHEAVRIAEAKGLDVVEVSPTANPPVCRIMDYGKYKFMEAKREHAARAKQKNIVVKEVKFRPRTDDHDFDFKVKHILRFLEEGDKVKVVVMFRGREVVHRDIGYRIIEDVLARIGEKCIVEKPAGIDGRDMHAIIIPRPVEQVKKPKPPAKSPTPQAEAPAEAEGAKAAGSI</sequence>
<dbReference type="GO" id="GO:0005829">
    <property type="term" value="C:cytosol"/>
    <property type="evidence" value="ECO:0007669"/>
    <property type="project" value="TreeGrafter"/>
</dbReference>
<dbReference type="Gene3D" id="3.30.110.10">
    <property type="entry name" value="Translation initiation factor 3 (IF-3), C-terminal domain"/>
    <property type="match status" value="1"/>
</dbReference>
<name>A0AA48HA66_9BACT</name>